<feature type="domain" description="ABM" evidence="1">
    <location>
        <begin position="2"/>
        <end position="93"/>
    </location>
</feature>
<accession>A0A6J4R3M9</accession>
<dbReference type="InterPro" id="IPR011008">
    <property type="entry name" value="Dimeric_a/b-barrel"/>
</dbReference>
<dbReference type="Pfam" id="PF03992">
    <property type="entry name" value="ABM"/>
    <property type="match status" value="1"/>
</dbReference>
<evidence type="ECO:0000259" key="1">
    <source>
        <dbReference type="PROSITE" id="PS51725"/>
    </source>
</evidence>
<gene>
    <name evidence="2" type="ORF">AVDCRST_MAG58-1643</name>
</gene>
<dbReference type="SUPFAM" id="SSF54909">
    <property type="entry name" value="Dimeric alpha+beta barrel"/>
    <property type="match status" value="1"/>
</dbReference>
<dbReference type="AlphaFoldDB" id="A0A6J4R3M9"/>
<dbReference type="PROSITE" id="PS51725">
    <property type="entry name" value="ABM"/>
    <property type="match status" value="1"/>
</dbReference>
<proteinExistence type="predicted"/>
<organism evidence="2">
    <name type="scientific">uncultured Rubrobacteraceae bacterium</name>
    <dbReference type="NCBI Taxonomy" id="349277"/>
    <lineage>
        <taxon>Bacteria</taxon>
        <taxon>Bacillati</taxon>
        <taxon>Actinomycetota</taxon>
        <taxon>Rubrobacteria</taxon>
        <taxon>Rubrobacterales</taxon>
        <taxon>Rubrobacteraceae</taxon>
        <taxon>environmental samples</taxon>
    </lineage>
</organism>
<dbReference type="EMBL" id="CADCVF010000036">
    <property type="protein sequence ID" value="CAA9456346.1"/>
    <property type="molecule type" value="Genomic_DNA"/>
</dbReference>
<dbReference type="InterPro" id="IPR050404">
    <property type="entry name" value="Heme-degrading_MO"/>
</dbReference>
<dbReference type="Gene3D" id="3.30.70.100">
    <property type="match status" value="1"/>
</dbReference>
<dbReference type="PANTHER" id="PTHR34474">
    <property type="entry name" value="SIGNAL TRANSDUCTION PROTEIN TRAP"/>
    <property type="match status" value="1"/>
</dbReference>
<name>A0A6J4R3M9_9ACTN</name>
<dbReference type="InterPro" id="IPR007138">
    <property type="entry name" value="ABM_dom"/>
</dbReference>
<sequence>MIAIFNSLPVKVGAADEIVARFAESRGHVQGFPGFVSMEVLKADAEDEVLVVTRWQDRESFDAWVHSDAFSKAHGRSGAGGLLTGHPKMTSYLVALERAPEVSEPG</sequence>
<reference evidence="2" key="1">
    <citation type="submission" date="2020-02" db="EMBL/GenBank/DDBJ databases">
        <authorList>
            <person name="Meier V. D."/>
        </authorList>
    </citation>
    <scope>NUCLEOTIDE SEQUENCE</scope>
    <source>
        <strain evidence="2">AVDCRST_MAG58</strain>
    </source>
</reference>
<protein>
    <recommendedName>
        <fullName evidence="1">ABM domain-containing protein</fullName>
    </recommendedName>
</protein>
<evidence type="ECO:0000313" key="2">
    <source>
        <dbReference type="EMBL" id="CAA9456346.1"/>
    </source>
</evidence>
<dbReference type="PANTHER" id="PTHR34474:SF4">
    <property type="entry name" value="HEME OXYGENASE (STAPHYLOBILIN-PRODUCING) 1"/>
    <property type="match status" value="1"/>
</dbReference>